<feature type="signal peptide" evidence="1">
    <location>
        <begin position="1"/>
        <end position="35"/>
    </location>
</feature>
<sequence length="107" mass="12507">MPFSSIMSWRLSCIPLHLWTLYFLALTLSCKSVDGGCWKRCSSSFVNKYALKSLDFLMCFHNKKVSNSKIKSEFFKKEKTQVTEKLSVKLINQDVNFFILVMEFCNQ</sequence>
<protein>
    <recommendedName>
        <fullName evidence="4">Secreted protein</fullName>
    </recommendedName>
</protein>
<name>A0A3M7STG8_BRAPC</name>
<evidence type="ECO:0000313" key="3">
    <source>
        <dbReference type="Proteomes" id="UP000276133"/>
    </source>
</evidence>
<proteinExistence type="predicted"/>
<feature type="chain" id="PRO_5018031541" description="Secreted protein" evidence="1">
    <location>
        <begin position="36"/>
        <end position="107"/>
    </location>
</feature>
<comment type="caution">
    <text evidence="2">The sequence shown here is derived from an EMBL/GenBank/DDBJ whole genome shotgun (WGS) entry which is preliminary data.</text>
</comment>
<reference evidence="2 3" key="1">
    <citation type="journal article" date="2018" name="Sci. Rep.">
        <title>Genomic signatures of local adaptation to the degree of environmental predictability in rotifers.</title>
        <authorList>
            <person name="Franch-Gras L."/>
            <person name="Hahn C."/>
            <person name="Garcia-Roger E.M."/>
            <person name="Carmona M.J."/>
            <person name="Serra M."/>
            <person name="Gomez A."/>
        </authorList>
    </citation>
    <scope>NUCLEOTIDE SEQUENCE [LARGE SCALE GENOMIC DNA]</scope>
    <source>
        <strain evidence="2">HYR1</strain>
    </source>
</reference>
<evidence type="ECO:0000256" key="1">
    <source>
        <dbReference type="SAM" id="SignalP"/>
    </source>
</evidence>
<evidence type="ECO:0000313" key="2">
    <source>
        <dbReference type="EMBL" id="RNA38910.1"/>
    </source>
</evidence>
<organism evidence="2 3">
    <name type="scientific">Brachionus plicatilis</name>
    <name type="common">Marine rotifer</name>
    <name type="synonym">Brachionus muelleri</name>
    <dbReference type="NCBI Taxonomy" id="10195"/>
    <lineage>
        <taxon>Eukaryota</taxon>
        <taxon>Metazoa</taxon>
        <taxon>Spiralia</taxon>
        <taxon>Gnathifera</taxon>
        <taxon>Rotifera</taxon>
        <taxon>Eurotatoria</taxon>
        <taxon>Monogononta</taxon>
        <taxon>Pseudotrocha</taxon>
        <taxon>Ploima</taxon>
        <taxon>Brachionidae</taxon>
        <taxon>Brachionus</taxon>
    </lineage>
</organism>
<dbReference type="Proteomes" id="UP000276133">
    <property type="component" value="Unassembled WGS sequence"/>
</dbReference>
<dbReference type="AlphaFoldDB" id="A0A3M7STG8"/>
<dbReference type="EMBL" id="REGN01000806">
    <property type="protein sequence ID" value="RNA38910.1"/>
    <property type="molecule type" value="Genomic_DNA"/>
</dbReference>
<keyword evidence="1" id="KW-0732">Signal</keyword>
<evidence type="ECO:0008006" key="4">
    <source>
        <dbReference type="Google" id="ProtNLM"/>
    </source>
</evidence>
<gene>
    <name evidence="2" type="ORF">BpHYR1_038625</name>
</gene>
<keyword evidence="3" id="KW-1185">Reference proteome</keyword>
<accession>A0A3M7STG8</accession>